<dbReference type="Pfam" id="PF02036">
    <property type="entry name" value="SCP2"/>
    <property type="match status" value="1"/>
</dbReference>
<evidence type="ECO:0000256" key="17">
    <source>
        <dbReference type="ARBA" id="ARBA00024471"/>
    </source>
</evidence>
<comment type="subcellular location">
    <subcellularLocation>
        <location evidence="3">Cytoplasm</location>
    </subcellularLocation>
    <subcellularLocation>
        <location evidence="1">Mitochondrion</location>
    </subcellularLocation>
    <subcellularLocation>
        <location evidence="2">Peroxisome</location>
    </subcellularLocation>
</comment>
<evidence type="ECO:0000256" key="25">
    <source>
        <dbReference type="ARBA" id="ARBA00032093"/>
    </source>
</evidence>
<keyword evidence="43" id="KW-1185">Reference proteome</keyword>
<evidence type="ECO:0000256" key="12">
    <source>
        <dbReference type="ARBA" id="ARBA00023128"/>
    </source>
</evidence>
<dbReference type="EC" id="2.3.1.176" evidence="4"/>
<dbReference type="GO" id="GO:0003988">
    <property type="term" value="F:acetyl-CoA C-acyltransferase activity"/>
    <property type="evidence" value="ECO:0007669"/>
    <property type="project" value="UniProtKB-EC"/>
</dbReference>
<evidence type="ECO:0000256" key="3">
    <source>
        <dbReference type="ARBA" id="ARBA00004496"/>
    </source>
</evidence>
<dbReference type="PANTHER" id="PTHR42870">
    <property type="entry name" value="ACETYL-COA C-ACETYLTRANSFERASE"/>
    <property type="match status" value="1"/>
</dbReference>
<evidence type="ECO:0000256" key="23">
    <source>
        <dbReference type="ARBA" id="ARBA00031275"/>
    </source>
</evidence>
<dbReference type="InterPro" id="IPR016039">
    <property type="entry name" value="Thiolase-like"/>
</dbReference>
<comment type="catalytic activity">
    <reaction evidence="36">
        <text>dodecanoyl-CoA + acetyl-CoA = 3-oxotetradecanoyl-CoA + CoA</text>
        <dbReference type="Rhea" id="RHEA:31091"/>
        <dbReference type="ChEBI" id="CHEBI:57287"/>
        <dbReference type="ChEBI" id="CHEBI:57288"/>
        <dbReference type="ChEBI" id="CHEBI:57375"/>
        <dbReference type="ChEBI" id="CHEBI:62543"/>
    </reaction>
    <physiologicalReaction direction="right-to-left" evidence="36">
        <dbReference type="Rhea" id="RHEA:31093"/>
    </physiologicalReaction>
</comment>
<evidence type="ECO:0000256" key="9">
    <source>
        <dbReference type="ARBA" id="ARBA00023055"/>
    </source>
</evidence>
<accession>A0A210Q076</accession>
<keyword evidence="7" id="KW-0963">Cytoplasm</keyword>
<evidence type="ECO:0000256" key="24">
    <source>
        <dbReference type="ARBA" id="ARBA00031346"/>
    </source>
</evidence>
<dbReference type="EC" id="2.3.1.16" evidence="16"/>
<evidence type="ECO:0000256" key="37">
    <source>
        <dbReference type="ARBA" id="ARBA00049306"/>
    </source>
</evidence>
<organism evidence="42 43">
    <name type="scientific">Mizuhopecten yessoensis</name>
    <name type="common">Japanese scallop</name>
    <name type="synonym">Patinopecten yessoensis</name>
    <dbReference type="NCBI Taxonomy" id="6573"/>
    <lineage>
        <taxon>Eukaryota</taxon>
        <taxon>Metazoa</taxon>
        <taxon>Spiralia</taxon>
        <taxon>Lophotrochozoa</taxon>
        <taxon>Mollusca</taxon>
        <taxon>Bivalvia</taxon>
        <taxon>Autobranchia</taxon>
        <taxon>Pteriomorphia</taxon>
        <taxon>Pectinida</taxon>
        <taxon>Pectinoidea</taxon>
        <taxon>Pectinidae</taxon>
        <taxon>Mizuhopecten</taxon>
    </lineage>
</organism>
<comment type="caution">
    <text evidence="42">The sequence shown here is derived from an EMBL/GenBank/DDBJ whole genome shotgun (WGS) entry which is preliminary data.</text>
</comment>
<evidence type="ECO:0000256" key="31">
    <source>
        <dbReference type="ARBA" id="ARBA00048001"/>
    </source>
</evidence>
<evidence type="ECO:0000256" key="6">
    <source>
        <dbReference type="ARBA" id="ARBA00022448"/>
    </source>
</evidence>
<comment type="function">
    <text evidence="29">Plays a crucial role in the peroxisomal oxidation of branched-chain fatty acids. Catalyzes the last step of the peroxisomal beta-oxidation of branched chain fatty acids and the side chain of the bile acid intermediates di- and trihydroxycoprostanic acids (DHCA and THCA). Also active with medium and long straight chain 3-oxoacyl-CoAs. Stimulates the microsomal conversion of 7-dehydrocholesterol to cholesterol and transfers phosphatidylcholine and 7-dehydrocholesterol between membrances, in vitro. Isoforms SCP2 and SCPx cooperate in peroxisomal oxidation of certain naturally occurring tetramethyl-branched fatty acyl-CoAs.</text>
</comment>
<name>A0A210Q076_MIZYE</name>
<dbReference type="InterPro" id="IPR003033">
    <property type="entry name" value="SCP2_sterol-bd_dom"/>
</dbReference>
<comment type="catalytic activity">
    <reaction evidence="17">
        <text>propanoyl-CoA + tetradecanoyl-CoA = 3-oxo-2-methylhexadecanoyl-CoA + CoA</text>
        <dbReference type="Rhea" id="RHEA:46344"/>
        <dbReference type="ChEBI" id="CHEBI:57287"/>
        <dbReference type="ChEBI" id="CHEBI:57385"/>
        <dbReference type="ChEBI" id="CHEBI:57392"/>
        <dbReference type="ChEBI" id="CHEBI:86042"/>
    </reaction>
    <physiologicalReaction direction="right-to-left" evidence="17">
        <dbReference type="Rhea" id="RHEA:46346"/>
    </physiologicalReaction>
</comment>
<dbReference type="NCBIfam" id="NF006102">
    <property type="entry name" value="PRK08256.1"/>
    <property type="match status" value="1"/>
</dbReference>
<comment type="catalytic activity">
    <reaction evidence="37">
        <text>3-oxohexadecanedioyl-CoA + CoA = tetradecanedioyl-CoA + acetyl-CoA</text>
        <dbReference type="Rhea" id="RHEA:40343"/>
        <dbReference type="ChEBI" id="CHEBI:57287"/>
        <dbReference type="ChEBI" id="CHEBI:57288"/>
        <dbReference type="ChEBI" id="CHEBI:77081"/>
        <dbReference type="ChEBI" id="CHEBI:77084"/>
    </reaction>
    <physiologicalReaction direction="left-to-right" evidence="37">
        <dbReference type="Rhea" id="RHEA:40344"/>
    </physiologicalReaction>
</comment>
<evidence type="ECO:0000259" key="41">
    <source>
        <dbReference type="Pfam" id="PF22691"/>
    </source>
</evidence>
<dbReference type="Gene3D" id="3.40.47.10">
    <property type="match status" value="1"/>
</dbReference>
<dbReference type="OrthoDB" id="542135at2759"/>
<dbReference type="InterPro" id="IPR020615">
    <property type="entry name" value="Thiolase_acyl_enz_int_AS"/>
</dbReference>
<feature type="domain" description="Thiolase N-terminal" evidence="39">
    <location>
        <begin position="17"/>
        <end position="241"/>
    </location>
</feature>
<feature type="domain" description="Thiolase C-terminal" evidence="41">
    <location>
        <begin position="275"/>
        <end position="397"/>
    </location>
</feature>
<evidence type="ECO:0000256" key="8">
    <source>
        <dbReference type="ARBA" id="ARBA00022679"/>
    </source>
</evidence>
<dbReference type="InterPro" id="IPR020616">
    <property type="entry name" value="Thiolase_N"/>
</dbReference>
<comment type="function">
    <text evidence="28">Mediates the transfer of all common phospholipids, cholesterol and gangliosides from the endoplasmic reticulum to the plasma membrane. May play a role in regulating steroidogenesis. Stimulates the microsomal conversion of 7-dehydrocholesterol to cholesterol. Also binds fatty acids and fatty acyl Coenzyme A (CoA) such as phytanoyl-CoA. Involved in the regulation phospholipid synthesis in endoplasmic reticulum enhancing the incorporation of exogenous fatty acid into glycerides. Seems to stimulate the rate-limiting step in phosphatidic acid formation mediated by GPAT3. Isoforms SCP2 and SCPx cooperate in peroxisomal oxidation of certain naturally occurring tetramethyl-branched fatty acyl-CoAs.</text>
</comment>
<dbReference type="SUPFAM" id="SSF55718">
    <property type="entry name" value="SCP-like"/>
    <property type="match status" value="1"/>
</dbReference>
<evidence type="ECO:0000256" key="1">
    <source>
        <dbReference type="ARBA" id="ARBA00004173"/>
    </source>
</evidence>
<evidence type="ECO:0000256" key="14">
    <source>
        <dbReference type="ARBA" id="ARBA00023315"/>
    </source>
</evidence>
<comment type="catalytic activity">
    <reaction evidence="20">
        <text>7-dehydrocholesterol(in) = 7-dehydrocholesterol(out)</text>
        <dbReference type="Rhea" id="RHEA:62960"/>
        <dbReference type="ChEBI" id="CHEBI:17759"/>
    </reaction>
</comment>
<dbReference type="GO" id="GO:0006629">
    <property type="term" value="P:lipid metabolic process"/>
    <property type="evidence" value="ECO:0007669"/>
    <property type="project" value="UniProtKB-KW"/>
</dbReference>
<keyword evidence="13" id="KW-0576">Peroxisome</keyword>
<evidence type="ECO:0000256" key="5">
    <source>
        <dbReference type="ARBA" id="ARBA00014545"/>
    </source>
</evidence>
<evidence type="ECO:0000256" key="22">
    <source>
        <dbReference type="ARBA" id="ARBA00030851"/>
    </source>
</evidence>
<evidence type="ECO:0000256" key="36">
    <source>
        <dbReference type="ARBA" id="ARBA00049270"/>
    </source>
</evidence>
<evidence type="ECO:0000256" key="20">
    <source>
        <dbReference type="ARBA" id="ARBA00029287"/>
    </source>
</evidence>
<protein>
    <recommendedName>
        <fullName evidence="5">Sterol carrier protein 2</fullName>
        <ecNumber evidence="15">2.3.1.155</ecNumber>
        <ecNumber evidence="16">2.3.1.16</ecNumber>
        <ecNumber evidence="4">2.3.1.176</ecNumber>
    </recommendedName>
    <alternativeName>
        <fullName evidence="25">Acetyl-CoA C-myristoyltransferase</fullName>
    </alternativeName>
    <alternativeName>
        <fullName evidence="22">Non-specific lipid-transfer protein</fullName>
    </alternativeName>
    <alternativeName>
        <fullName evidence="26">Propanoyl-CoA C-acyltransferase</fullName>
    </alternativeName>
    <alternativeName>
        <fullName evidence="21">SCP-2/3-oxoacyl-CoA thiolase</fullName>
    </alternativeName>
    <alternativeName>
        <fullName evidence="23">SCP-2/thiolase</fullName>
    </alternativeName>
    <alternativeName>
        <fullName evidence="24">SCP-chi</fullName>
    </alternativeName>
    <alternativeName>
        <fullName evidence="27">Sterol carrier protein X</fullName>
    </alternativeName>
</protein>
<evidence type="ECO:0000256" key="2">
    <source>
        <dbReference type="ARBA" id="ARBA00004275"/>
    </source>
</evidence>
<evidence type="ECO:0000256" key="18">
    <source>
        <dbReference type="ARBA" id="ARBA00024509"/>
    </source>
</evidence>
<proteinExistence type="predicted"/>
<evidence type="ECO:0000256" key="33">
    <source>
        <dbReference type="ARBA" id="ARBA00048553"/>
    </source>
</evidence>
<comment type="catalytic activity">
    <reaction evidence="35">
        <text>hexadecanoyl-CoA + acetyl-CoA = 3-oxooctadecanoyl-CoA + CoA</text>
        <dbReference type="Rhea" id="RHEA:35279"/>
        <dbReference type="ChEBI" id="CHEBI:57287"/>
        <dbReference type="ChEBI" id="CHEBI:57288"/>
        <dbReference type="ChEBI" id="CHEBI:57379"/>
        <dbReference type="ChEBI" id="CHEBI:71407"/>
    </reaction>
    <physiologicalReaction direction="right-to-left" evidence="35">
        <dbReference type="Rhea" id="RHEA:35281"/>
    </physiologicalReaction>
</comment>
<dbReference type="GO" id="GO:0050633">
    <property type="term" value="F:acetyl-CoA C-myristoyltransferase activity"/>
    <property type="evidence" value="ECO:0007669"/>
    <property type="project" value="UniProtKB-EC"/>
</dbReference>
<dbReference type="AlphaFoldDB" id="A0A210Q076"/>
<comment type="catalytic activity">
    <reaction evidence="32">
        <text>decanoyl-CoA + acetyl-CoA = 3-oxododecanoyl-CoA + CoA</text>
        <dbReference type="Rhea" id="RHEA:31183"/>
        <dbReference type="ChEBI" id="CHEBI:57287"/>
        <dbReference type="ChEBI" id="CHEBI:57288"/>
        <dbReference type="ChEBI" id="CHEBI:61430"/>
        <dbReference type="ChEBI" id="CHEBI:62615"/>
    </reaction>
    <physiologicalReaction direction="right-to-left" evidence="32">
        <dbReference type="Rhea" id="RHEA:31185"/>
    </physiologicalReaction>
</comment>
<dbReference type="InterPro" id="IPR020613">
    <property type="entry name" value="Thiolase_CS"/>
</dbReference>
<evidence type="ECO:0000256" key="35">
    <source>
        <dbReference type="ARBA" id="ARBA00049268"/>
    </source>
</evidence>
<evidence type="ECO:0000256" key="38">
    <source>
        <dbReference type="ARBA" id="ARBA00049542"/>
    </source>
</evidence>
<evidence type="ECO:0000313" key="43">
    <source>
        <dbReference type="Proteomes" id="UP000242188"/>
    </source>
</evidence>
<dbReference type="EC" id="2.3.1.155" evidence="15"/>
<evidence type="ECO:0000256" key="13">
    <source>
        <dbReference type="ARBA" id="ARBA00023140"/>
    </source>
</evidence>
<dbReference type="SUPFAM" id="SSF53901">
    <property type="entry name" value="Thiolase-like"/>
    <property type="match status" value="2"/>
</dbReference>
<evidence type="ECO:0000256" key="10">
    <source>
        <dbReference type="ARBA" id="ARBA00023098"/>
    </source>
</evidence>
<comment type="catalytic activity">
    <reaction evidence="33">
        <text>butanoyl-CoA + acetyl-CoA = 3-oxohexanoyl-CoA + CoA</text>
        <dbReference type="Rhea" id="RHEA:31111"/>
        <dbReference type="ChEBI" id="CHEBI:57287"/>
        <dbReference type="ChEBI" id="CHEBI:57288"/>
        <dbReference type="ChEBI" id="CHEBI:57371"/>
        <dbReference type="ChEBI" id="CHEBI:62418"/>
    </reaction>
    <physiologicalReaction direction="right-to-left" evidence="33">
        <dbReference type="Rhea" id="RHEA:31113"/>
    </physiologicalReaction>
</comment>
<evidence type="ECO:0000256" key="11">
    <source>
        <dbReference type="ARBA" id="ARBA00023121"/>
    </source>
</evidence>
<evidence type="ECO:0000256" key="28">
    <source>
        <dbReference type="ARBA" id="ARBA00045738"/>
    </source>
</evidence>
<comment type="catalytic activity">
    <reaction evidence="18">
        <text>choloyl-CoA + propanoyl-CoA = 3alpha,7alpha,12alpha-trihydroxy-24-oxo-5beta-cholestan-26-oyl-CoA + CoA</text>
        <dbReference type="Rhea" id="RHEA:16865"/>
        <dbReference type="ChEBI" id="CHEBI:57287"/>
        <dbReference type="ChEBI" id="CHEBI:57373"/>
        <dbReference type="ChEBI" id="CHEBI:57392"/>
        <dbReference type="ChEBI" id="CHEBI:58507"/>
        <dbReference type="EC" id="2.3.1.176"/>
    </reaction>
    <physiologicalReaction direction="right-to-left" evidence="18">
        <dbReference type="Rhea" id="RHEA:16867"/>
    </physiologicalReaction>
</comment>
<dbReference type="PROSITE" id="PS00737">
    <property type="entry name" value="THIOLASE_2"/>
    <property type="match status" value="1"/>
</dbReference>
<dbReference type="FunFam" id="3.40.47.10:FF:000016">
    <property type="entry name" value="Non-specific lipid-transfer protein"/>
    <property type="match status" value="1"/>
</dbReference>
<keyword evidence="10" id="KW-0443">Lipid metabolism</keyword>
<evidence type="ECO:0000256" key="15">
    <source>
        <dbReference type="ARBA" id="ARBA00024058"/>
    </source>
</evidence>
<dbReference type="FunFam" id="3.30.1050.10:FF:000001">
    <property type="entry name" value="Putative Non-specific lipid-transfer protein"/>
    <property type="match status" value="1"/>
</dbReference>
<dbReference type="Pfam" id="PF00108">
    <property type="entry name" value="Thiolase_N"/>
    <property type="match status" value="1"/>
</dbReference>
<evidence type="ECO:0000256" key="32">
    <source>
        <dbReference type="ARBA" id="ARBA00048004"/>
    </source>
</evidence>
<dbReference type="GO" id="GO:0006869">
    <property type="term" value="P:lipid transport"/>
    <property type="evidence" value="ECO:0007669"/>
    <property type="project" value="UniProtKB-KW"/>
</dbReference>
<feature type="domain" description="SCP2" evidence="40">
    <location>
        <begin position="436"/>
        <end position="534"/>
    </location>
</feature>
<dbReference type="PROSITE" id="PS00098">
    <property type="entry name" value="THIOLASE_1"/>
    <property type="match status" value="1"/>
</dbReference>
<comment type="catalytic activity">
    <reaction evidence="31">
        <text>hexanoyl-CoA + acetyl-CoA = 3-oxooctanoyl-CoA + CoA</text>
        <dbReference type="Rhea" id="RHEA:31203"/>
        <dbReference type="ChEBI" id="CHEBI:57287"/>
        <dbReference type="ChEBI" id="CHEBI:57288"/>
        <dbReference type="ChEBI" id="CHEBI:62619"/>
        <dbReference type="ChEBI" id="CHEBI:62620"/>
    </reaction>
    <physiologicalReaction direction="right-to-left" evidence="31">
        <dbReference type="Rhea" id="RHEA:31205"/>
    </physiologicalReaction>
</comment>
<dbReference type="Pfam" id="PF22691">
    <property type="entry name" value="Thiolase_C_1"/>
    <property type="match status" value="1"/>
</dbReference>
<comment type="catalytic activity">
    <reaction evidence="19">
        <text>3-oxo-(9Z-octadecenoyl)-CoA + CoA = (7Z)-hexadecenoyl-CoA + acetyl-CoA</text>
        <dbReference type="Rhea" id="RHEA:47400"/>
        <dbReference type="ChEBI" id="CHEBI:57287"/>
        <dbReference type="ChEBI" id="CHEBI:57288"/>
        <dbReference type="ChEBI" id="CHEBI:87695"/>
        <dbReference type="ChEBI" id="CHEBI:87698"/>
    </reaction>
    <physiologicalReaction direction="left-to-right" evidence="19">
        <dbReference type="Rhea" id="RHEA:47401"/>
    </physiologicalReaction>
</comment>
<evidence type="ECO:0000256" key="26">
    <source>
        <dbReference type="ARBA" id="ARBA00032316"/>
    </source>
</evidence>
<dbReference type="GO" id="GO:0008289">
    <property type="term" value="F:lipid binding"/>
    <property type="evidence" value="ECO:0007669"/>
    <property type="project" value="UniProtKB-KW"/>
</dbReference>
<evidence type="ECO:0000256" key="19">
    <source>
        <dbReference type="ARBA" id="ARBA00024514"/>
    </source>
</evidence>
<evidence type="ECO:0000259" key="40">
    <source>
        <dbReference type="Pfam" id="PF02036"/>
    </source>
</evidence>
<evidence type="ECO:0000256" key="29">
    <source>
        <dbReference type="ARBA" id="ARBA00045994"/>
    </source>
</evidence>
<sequence>MAAAAVNRSTSMLSRRVFVVGVGMTKFEKPGRRENFDYPQMAKEAGTKALEDAGISFEEVEQACVGYVYGDSTCGQRAVYQLGMTGIPVYNVNNNCATGSTALVMGKQFIQGGLADCILVLGFEKMNRGSLGSVFTDRTNPADKHVAVMMDIFGLEKGPMAAQMFGNAGREHMQKYGTTPEHFAKIAYKNHKHSTNNPYSQFQQEYSLEAIKESAKIHDPLTKLQCCPTSDGSAAAILASEAFVIKHNLQSQAIEVLGMQMATDLPSTFEDKSCMKMVGYDMTKTAADKVFAEAGLSRDDVNVVELHDCFSCNELITYEALGLCEPGKAGQMVDNGDNTYGGKYVINPSGGLISKGHPLGATGLAQCSELCWQLRGMANKRQVNGAKVALQHNLGLGGAAVVALYRHGFPETVGKSVQFAPASASSEGDFKSAVIFKEIKENMDKDGPMFVKKMKGIFCFKVKGKNGEGVWVVDAKNGSGSVKFGVEPKGDVTIIMNDEDMFNLMLGKLNPQQAFFQGKLKIQGNMGLAMKMKEFESRAGKSKL</sequence>
<evidence type="ECO:0000256" key="27">
    <source>
        <dbReference type="ARBA" id="ARBA00033178"/>
    </source>
</evidence>
<keyword evidence="12" id="KW-0496">Mitochondrion</keyword>
<evidence type="ECO:0000313" key="42">
    <source>
        <dbReference type="EMBL" id="OWF42150.1"/>
    </source>
</evidence>
<keyword evidence="9" id="KW-0445">Lipid transport</keyword>
<dbReference type="EMBL" id="NEDP02005318">
    <property type="protein sequence ID" value="OWF42150.1"/>
    <property type="molecule type" value="Genomic_DNA"/>
</dbReference>
<dbReference type="PANTHER" id="PTHR42870:SF1">
    <property type="entry name" value="NON-SPECIFIC LIPID-TRANSFER PROTEIN-LIKE 2"/>
    <property type="match status" value="1"/>
</dbReference>
<comment type="catalytic activity">
    <reaction evidence="30">
        <text>tetradecanoyl-CoA + acetyl-CoA = 3-oxohexadecanoyl-CoA + CoA</text>
        <dbReference type="Rhea" id="RHEA:18161"/>
        <dbReference type="ChEBI" id="CHEBI:57287"/>
        <dbReference type="ChEBI" id="CHEBI:57288"/>
        <dbReference type="ChEBI" id="CHEBI:57349"/>
        <dbReference type="ChEBI" id="CHEBI:57385"/>
        <dbReference type="EC" id="2.3.1.155"/>
    </reaction>
    <physiologicalReaction direction="right-to-left" evidence="30">
        <dbReference type="Rhea" id="RHEA:18163"/>
    </physiologicalReaction>
</comment>
<evidence type="ECO:0000256" key="34">
    <source>
        <dbReference type="ARBA" id="ARBA00049178"/>
    </source>
</evidence>
<dbReference type="GO" id="GO:0005777">
    <property type="term" value="C:peroxisome"/>
    <property type="evidence" value="ECO:0007669"/>
    <property type="project" value="UniProtKB-SubCell"/>
</dbReference>
<dbReference type="STRING" id="6573.A0A210Q076"/>
<evidence type="ECO:0000256" key="30">
    <source>
        <dbReference type="ARBA" id="ARBA00047485"/>
    </source>
</evidence>
<comment type="catalytic activity">
    <reaction evidence="34">
        <text>an acyl-CoA + acetyl-CoA = a 3-oxoacyl-CoA + CoA</text>
        <dbReference type="Rhea" id="RHEA:21564"/>
        <dbReference type="ChEBI" id="CHEBI:57287"/>
        <dbReference type="ChEBI" id="CHEBI:57288"/>
        <dbReference type="ChEBI" id="CHEBI:58342"/>
        <dbReference type="ChEBI" id="CHEBI:90726"/>
        <dbReference type="EC" id="2.3.1.16"/>
    </reaction>
    <physiologicalReaction direction="right-to-left" evidence="34">
        <dbReference type="Rhea" id="RHEA:21566"/>
    </physiologicalReaction>
</comment>
<dbReference type="InterPro" id="IPR055140">
    <property type="entry name" value="Thiolase_C_2"/>
</dbReference>
<evidence type="ECO:0000256" key="16">
    <source>
        <dbReference type="ARBA" id="ARBA00024073"/>
    </source>
</evidence>
<keyword evidence="11" id="KW-0446">Lipid-binding</keyword>
<gene>
    <name evidence="42" type="ORF">KP79_PYT09197</name>
</gene>
<keyword evidence="14" id="KW-0012">Acyltransferase</keyword>
<comment type="catalytic activity">
    <reaction evidence="38">
        <text>octanoyl-CoA + acetyl-CoA = 3-oxodecanoyl-CoA + CoA</text>
        <dbReference type="Rhea" id="RHEA:31087"/>
        <dbReference type="ChEBI" id="CHEBI:57287"/>
        <dbReference type="ChEBI" id="CHEBI:57288"/>
        <dbReference type="ChEBI" id="CHEBI:57386"/>
        <dbReference type="ChEBI" id="CHEBI:62548"/>
    </reaction>
    <physiologicalReaction direction="right-to-left" evidence="38">
        <dbReference type="Rhea" id="RHEA:31089"/>
    </physiologicalReaction>
</comment>
<evidence type="ECO:0000256" key="21">
    <source>
        <dbReference type="ARBA" id="ARBA00030531"/>
    </source>
</evidence>
<evidence type="ECO:0000256" key="4">
    <source>
        <dbReference type="ARBA" id="ARBA00012352"/>
    </source>
</evidence>
<dbReference type="InterPro" id="IPR036527">
    <property type="entry name" value="SCP2_sterol-bd_dom_sf"/>
</dbReference>
<keyword evidence="8" id="KW-0808">Transferase</keyword>
<evidence type="ECO:0000259" key="39">
    <source>
        <dbReference type="Pfam" id="PF00108"/>
    </source>
</evidence>
<reference evidence="42 43" key="1">
    <citation type="journal article" date="2017" name="Nat. Ecol. Evol.">
        <title>Scallop genome provides insights into evolution of bilaterian karyotype and development.</title>
        <authorList>
            <person name="Wang S."/>
            <person name="Zhang J."/>
            <person name="Jiao W."/>
            <person name="Li J."/>
            <person name="Xun X."/>
            <person name="Sun Y."/>
            <person name="Guo X."/>
            <person name="Huan P."/>
            <person name="Dong B."/>
            <person name="Zhang L."/>
            <person name="Hu X."/>
            <person name="Sun X."/>
            <person name="Wang J."/>
            <person name="Zhao C."/>
            <person name="Wang Y."/>
            <person name="Wang D."/>
            <person name="Huang X."/>
            <person name="Wang R."/>
            <person name="Lv J."/>
            <person name="Li Y."/>
            <person name="Zhang Z."/>
            <person name="Liu B."/>
            <person name="Lu W."/>
            <person name="Hui Y."/>
            <person name="Liang J."/>
            <person name="Zhou Z."/>
            <person name="Hou R."/>
            <person name="Li X."/>
            <person name="Liu Y."/>
            <person name="Li H."/>
            <person name="Ning X."/>
            <person name="Lin Y."/>
            <person name="Zhao L."/>
            <person name="Xing Q."/>
            <person name="Dou J."/>
            <person name="Li Y."/>
            <person name="Mao J."/>
            <person name="Guo H."/>
            <person name="Dou H."/>
            <person name="Li T."/>
            <person name="Mu C."/>
            <person name="Jiang W."/>
            <person name="Fu Q."/>
            <person name="Fu X."/>
            <person name="Miao Y."/>
            <person name="Liu J."/>
            <person name="Yu Q."/>
            <person name="Li R."/>
            <person name="Liao H."/>
            <person name="Li X."/>
            <person name="Kong Y."/>
            <person name="Jiang Z."/>
            <person name="Chourrout D."/>
            <person name="Li R."/>
            <person name="Bao Z."/>
        </authorList>
    </citation>
    <scope>NUCLEOTIDE SEQUENCE [LARGE SCALE GENOMIC DNA]</scope>
    <source>
        <strain evidence="42 43">PY_sf001</strain>
    </source>
</reference>
<evidence type="ECO:0000256" key="7">
    <source>
        <dbReference type="ARBA" id="ARBA00022490"/>
    </source>
</evidence>
<dbReference type="Gene3D" id="3.30.1050.10">
    <property type="entry name" value="SCP2 sterol-binding domain"/>
    <property type="match status" value="1"/>
</dbReference>
<keyword evidence="6" id="KW-0813">Transport</keyword>
<dbReference type="Proteomes" id="UP000242188">
    <property type="component" value="Unassembled WGS sequence"/>
</dbReference>
<dbReference type="GO" id="GO:0005739">
    <property type="term" value="C:mitochondrion"/>
    <property type="evidence" value="ECO:0007669"/>
    <property type="project" value="UniProtKB-SubCell"/>
</dbReference>